<gene>
    <name evidence="4" type="ORF">H9X54_003520</name>
</gene>
<dbReference type="InterPro" id="IPR026444">
    <property type="entry name" value="Secre_tail"/>
</dbReference>
<dbReference type="Gene3D" id="3.40.630.10">
    <property type="entry name" value="Zn peptidases"/>
    <property type="match status" value="1"/>
</dbReference>
<sequence>MKKLLQIMPGGFMQVRLQSIILSLTTYITRGYSQQIPYSSAIPNTNFYYQMVDTIVRQGFRNAGSPADIWLENYAQSLFSSFGLQSITTQSIPNQSWQVNSCNLKVTSNSGTQTLSIFPQLFVDWSDTLTGSFIRFDSTTALNSVTGKIVIVNYKLDPFAPAAFQPNVVYTYDPDNNINNTIHPQPIPHRSNAAGAIISQILSHQPKAVICVLNNFYNTDKLWGLYSRTDSIYDIPCFWMSRNNGQLLNTALNNDPNSTLSVQFNTQDNPVNTKNVYGILPGNSSQYIVFNSHHDGQFYGATEDAVGISLVAAQVKYWSQVPQSQRPYNMVFLWDAAHLKQSVGSEFFVDNTPSIINQTLLCFTLETPSLEGRVLNGNLITLNRPEPRWFYTSDTLSLRSSLYQFVQQEDLRRTYVAPPTLNGPSPIGDSHAFYDAGIPIVAHLSTPVWYMAVADSTDKLDTASMNKITRTVIRMIWNMPNITGIPRFEEKGLKIFPNPSNSFVTIQGLKPDFKGTYRIINLTGIEMKQGNIGSSDAEVIQTSLLPNGMYLLIVKDKNGSNFAVNRLIKN</sequence>
<name>A0ABS2CW09_9FLAO</name>
<feature type="domain" description="Secretion system C-terminal sorting" evidence="3">
    <location>
        <begin position="495"/>
        <end position="561"/>
    </location>
</feature>
<dbReference type="Gene3D" id="3.50.30.30">
    <property type="match status" value="1"/>
</dbReference>
<dbReference type="NCBIfam" id="TIGR04183">
    <property type="entry name" value="Por_Secre_tail"/>
    <property type="match status" value="1"/>
</dbReference>
<reference evidence="4 5" key="1">
    <citation type="submission" date="2021-02" db="EMBL/GenBank/DDBJ databases">
        <authorList>
            <person name="Jung H.S."/>
            <person name="Chun B.H."/>
            <person name="Jeon C.O."/>
        </authorList>
    </citation>
    <scope>NUCLEOTIDE SEQUENCE [LARGE SCALE GENOMIC DNA]</scope>
    <source>
        <strain evidence="4 5">LMG 25203</strain>
    </source>
</reference>
<keyword evidence="1" id="KW-0732">Signal</keyword>
<comment type="caution">
    <text evidence="4">The sequence shown here is derived from an EMBL/GenBank/DDBJ whole genome shotgun (WGS) entry which is preliminary data.</text>
</comment>
<protein>
    <submittedName>
        <fullName evidence="4">M28 family peptidase</fullName>
    </submittedName>
</protein>
<evidence type="ECO:0000259" key="3">
    <source>
        <dbReference type="Pfam" id="PF18962"/>
    </source>
</evidence>
<keyword evidence="5" id="KW-1185">Reference proteome</keyword>
<dbReference type="RefSeq" id="WP_187658210.1">
    <property type="nucleotide sequence ID" value="NZ_JACSOD020000423.1"/>
</dbReference>
<accession>A0ABS2CW09</accession>
<evidence type="ECO:0000313" key="5">
    <source>
        <dbReference type="Proteomes" id="UP000759529"/>
    </source>
</evidence>
<dbReference type="Pfam" id="PF04389">
    <property type="entry name" value="Peptidase_M28"/>
    <property type="match status" value="1"/>
</dbReference>
<dbReference type="EMBL" id="JACSOD020000423">
    <property type="protein sequence ID" value="MBM6498370.1"/>
    <property type="molecule type" value="Genomic_DNA"/>
</dbReference>
<organism evidence="4 5">
    <name type="scientific">Flavobacterium macrobrachii</name>
    <dbReference type="NCBI Taxonomy" id="591204"/>
    <lineage>
        <taxon>Bacteria</taxon>
        <taxon>Pseudomonadati</taxon>
        <taxon>Bacteroidota</taxon>
        <taxon>Flavobacteriia</taxon>
        <taxon>Flavobacteriales</taxon>
        <taxon>Flavobacteriaceae</taxon>
        <taxon>Flavobacterium</taxon>
    </lineage>
</organism>
<dbReference type="Proteomes" id="UP000759529">
    <property type="component" value="Unassembled WGS sequence"/>
</dbReference>
<dbReference type="InterPro" id="IPR007484">
    <property type="entry name" value="Peptidase_M28"/>
</dbReference>
<dbReference type="SUPFAM" id="SSF53187">
    <property type="entry name" value="Zn-dependent exopeptidases"/>
    <property type="match status" value="1"/>
</dbReference>
<dbReference type="Pfam" id="PF18962">
    <property type="entry name" value="Por_Secre_tail"/>
    <property type="match status" value="1"/>
</dbReference>
<proteinExistence type="predicted"/>
<evidence type="ECO:0000313" key="4">
    <source>
        <dbReference type="EMBL" id="MBM6498370.1"/>
    </source>
</evidence>
<feature type="domain" description="Peptidase M28" evidence="2">
    <location>
        <begin position="275"/>
        <end position="474"/>
    </location>
</feature>
<evidence type="ECO:0000256" key="1">
    <source>
        <dbReference type="ARBA" id="ARBA00022729"/>
    </source>
</evidence>
<evidence type="ECO:0000259" key="2">
    <source>
        <dbReference type="Pfam" id="PF04389"/>
    </source>
</evidence>